<dbReference type="SMART" id="SM00388">
    <property type="entry name" value="HisKA"/>
    <property type="match status" value="1"/>
</dbReference>
<keyword evidence="5" id="KW-0472">Membrane</keyword>
<accession>A0A1H3II85</accession>
<dbReference type="FunFam" id="1.10.287.130:FF:000037">
    <property type="entry name" value="Hybrid sensor histidine kinase/response regulator"/>
    <property type="match status" value="1"/>
</dbReference>
<keyword evidence="5" id="KW-1133">Transmembrane helix</keyword>
<dbReference type="SMART" id="SM00387">
    <property type="entry name" value="HATPase_c"/>
    <property type="match status" value="1"/>
</dbReference>
<dbReference type="PANTHER" id="PTHR43065">
    <property type="entry name" value="SENSOR HISTIDINE KINASE"/>
    <property type="match status" value="1"/>
</dbReference>
<dbReference type="Gene3D" id="3.30.450.20">
    <property type="entry name" value="PAS domain"/>
    <property type="match status" value="1"/>
</dbReference>
<dbReference type="SUPFAM" id="SSF52172">
    <property type="entry name" value="CheY-like"/>
    <property type="match status" value="1"/>
</dbReference>
<dbReference type="CDD" id="cd00130">
    <property type="entry name" value="PAS"/>
    <property type="match status" value="1"/>
</dbReference>
<evidence type="ECO:0000313" key="8">
    <source>
        <dbReference type="EMBL" id="SDY27372.1"/>
    </source>
</evidence>
<feature type="transmembrane region" description="Helical" evidence="5">
    <location>
        <begin position="18"/>
        <end position="39"/>
    </location>
</feature>
<evidence type="ECO:0000259" key="7">
    <source>
        <dbReference type="PROSITE" id="PS50110"/>
    </source>
</evidence>
<keyword evidence="5" id="KW-0812">Transmembrane</keyword>
<dbReference type="SUPFAM" id="SSF47384">
    <property type="entry name" value="Homodimeric domain of signal transducing histidine kinase"/>
    <property type="match status" value="1"/>
</dbReference>
<keyword evidence="8" id="KW-0418">Kinase</keyword>
<proteinExistence type="predicted"/>
<dbReference type="InterPro" id="IPR036890">
    <property type="entry name" value="HATPase_C_sf"/>
</dbReference>
<dbReference type="InterPro" id="IPR001789">
    <property type="entry name" value="Sig_transdc_resp-reg_receiver"/>
</dbReference>
<dbReference type="STRING" id="576131.SAMN05444486_1011092"/>
<dbReference type="RefSeq" id="WP_245724364.1">
    <property type="nucleotide sequence ID" value="NZ_CALJFH010000026.1"/>
</dbReference>
<dbReference type="SUPFAM" id="SSF55785">
    <property type="entry name" value="PYP-like sensor domain (PAS domain)"/>
    <property type="match status" value="1"/>
</dbReference>
<dbReference type="InterPro" id="IPR011006">
    <property type="entry name" value="CheY-like_superfamily"/>
</dbReference>
<dbReference type="InterPro" id="IPR000014">
    <property type="entry name" value="PAS"/>
</dbReference>
<dbReference type="Gene3D" id="3.40.50.2300">
    <property type="match status" value="1"/>
</dbReference>
<dbReference type="InterPro" id="IPR003661">
    <property type="entry name" value="HisK_dim/P_dom"/>
</dbReference>
<keyword evidence="8" id="KW-0808">Transferase</keyword>
<sequence length="775" mass="84019">MSYAAFTPDKVTTSSLSLLPRASSLFVIAVMAYAVSVAAPSEHIQLGAAIVGTSLVCLGLLSLISAVWTKRNNARALKAIASFVEHDVAACFVADDVGDISYRNAAAQEKFSLVPQTVEAALSTVVMNPNGLVTRLYMKAGQAGAAREDVVTQDAHLRLSCHKVTDGNAIWRLEDLPAAPSESAPGGAAKLPVVVVGRQDTILHMNASARRFFGERVKSLDRLIPEMPLKLNRLQEVLAETGTVSCVATELSTGIGRREIAFVPTDDVLVELPESQRFFDALPVPLLKLGPDGIVTESNKLARDLLGRDDLVGESLGAILEGLGRSIKDWLQDTVLGRVSRQSEFLKVRRGDVETFVQVTLKPAREGDENVLVAVLNDATELKTLEAQFVQSQKMQAIGQLAGGVAHDFNNLLTAITGHCDLLMHRRDEADPDFSDLEQIAQNANRAAALVSQLLAFSRKQTLRPQTIDIQDTLSELTHLLNRLVGERVQLEFEHATGNHMIRADKRQLEQVVMNLVVNARDAMPKGGIVKIRTEALDLVKPLKRDRAEVPPGSYVSIKVIDQGTGIPRDKLQKIFEPFFTTKRTGEGTGLGLSTAYGIVKQTGGFIFADSVVGKGSSFTLILPTQPVVEIEETLNVKAPVIESEELPSSVVLLVEDEAPVRAFASRALKLKGFTVLEAGSGEEALDLVRDPNLHIDVFVTDVIMPGLKGPEWVARAREMRSDVSVVFVSGYAEDVFSDNGLEILNSSFLQKPFSLAELAEVVQKAVAQPEPMKE</sequence>
<evidence type="ECO:0000256" key="3">
    <source>
        <dbReference type="ARBA" id="ARBA00022553"/>
    </source>
</evidence>
<dbReference type="PROSITE" id="PS50109">
    <property type="entry name" value="HIS_KIN"/>
    <property type="match status" value="1"/>
</dbReference>
<organism evidence="8 9">
    <name type="scientific">Lentibacter algarum</name>
    <dbReference type="NCBI Taxonomy" id="576131"/>
    <lineage>
        <taxon>Bacteria</taxon>
        <taxon>Pseudomonadati</taxon>
        <taxon>Pseudomonadota</taxon>
        <taxon>Alphaproteobacteria</taxon>
        <taxon>Rhodobacterales</taxon>
        <taxon>Roseobacteraceae</taxon>
        <taxon>Lentibacter</taxon>
    </lineage>
</organism>
<comment type="catalytic activity">
    <reaction evidence="1">
        <text>ATP + protein L-histidine = ADP + protein N-phospho-L-histidine.</text>
        <dbReference type="EC" id="2.7.13.3"/>
    </reaction>
</comment>
<feature type="domain" description="Response regulatory" evidence="7">
    <location>
        <begin position="651"/>
        <end position="767"/>
    </location>
</feature>
<feature type="modified residue" description="4-aspartylphosphate" evidence="4">
    <location>
        <position position="702"/>
    </location>
</feature>
<dbReference type="SMART" id="SM00448">
    <property type="entry name" value="REC"/>
    <property type="match status" value="1"/>
</dbReference>
<dbReference type="Pfam" id="PF00072">
    <property type="entry name" value="Response_reg"/>
    <property type="match status" value="1"/>
</dbReference>
<dbReference type="PANTHER" id="PTHR43065:SF42">
    <property type="entry name" value="TWO-COMPONENT SENSOR PPRA"/>
    <property type="match status" value="1"/>
</dbReference>
<dbReference type="GeneID" id="78123875"/>
<dbReference type="InterPro" id="IPR004358">
    <property type="entry name" value="Sig_transdc_His_kin-like_C"/>
</dbReference>
<dbReference type="Pfam" id="PF02518">
    <property type="entry name" value="HATPase_c"/>
    <property type="match status" value="1"/>
</dbReference>
<dbReference type="Proteomes" id="UP000199026">
    <property type="component" value="Unassembled WGS sequence"/>
</dbReference>
<evidence type="ECO:0000256" key="2">
    <source>
        <dbReference type="ARBA" id="ARBA00012438"/>
    </source>
</evidence>
<dbReference type="EC" id="2.7.13.3" evidence="2"/>
<dbReference type="SUPFAM" id="SSF55874">
    <property type="entry name" value="ATPase domain of HSP90 chaperone/DNA topoisomerase II/histidine kinase"/>
    <property type="match status" value="1"/>
</dbReference>
<evidence type="ECO:0000313" key="9">
    <source>
        <dbReference type="Proteomes" id="UP000199026"/>
    </source>
</evidence>
<gene>
    <name evidence="8" type="ORF">SAMN05444486_1011092</name>
</gene>
<dbReference type="EMBL" id="FNPR01000001">
    <property type="protein sequence ID" value="SDY27372.1"/>
    <property type="molecule type" value="Genomic_DNA"/>
</dbReference>
<dbReference type="PRINTS" id="PR00344">
    <property type="entry name" value="BCTRLSENSOR"/>
</dbReference>
<dbReference type="GO" id="GO:0000155">
    <property type="term" value="F:phosphorelay sensor kinase activity"/>
    <property type="evidence" value="ECO:0007669"/>
    <property type="project" value="InterPro"/>
</dbReference>
<dbReference type="InterPro" id="IPR003594">
    <property type="entry name" value="HATPase_dom"/>
</dbReference>
<dbReference type="Gene3D" id="3.30.565.10">
    <property type="entry name" value="Histidine kinase-like ATPase, C-terminal domain"/>
    <property type="match status" value="1"/>
</dbReference>
<feature type="domain" description="Histidine kinase" evidence="6">
    <location>
        <begin position="404"/>
        <end position="627"/>
    </location>
</feature>
<dbReference type="InterPro" id="IPR036097">
    <property type="entry name" value="HisK_dim/P_sf"/>
</dbReference>
<evidence type="ECO:0000259" key="6">
    <source>
        <dbReference type="PROSITE" id="PS50109"/>
    </source>
</evidence>
<evidence type="ECO:0000256" key="1">
    <source>
        <dbReference type="ARBA" id="ARBA00000085"/>
    </source>
</evidence>
<dbReference type="PROSITE" id="PS50110">
    <property type="entry name" value="RESPONSE_REGULATORY"/>
    <property type="match status" value="1"/>
</dbReference>
<dbReference type="AlphaFoldDB" id="A0A1H3II85"/>
<reference evidence="8 9" key="1">
    <citation type="submission" date="2016-10" db="EMBL/GenBank/DDBJ databases">
        <authorList>
            <person name="de Groot N.N."/>
        </authorList>
    </citation>
    <scope>NUCLEOTIDE SEQUENCE [LARGE SCALE GENOMIC DNA]</scope>
    <source>
        <strain evidence="8 9">DSM 24677</strain>
    </source>
</reference>
<dbReference type="Gene3D" id="1.10.287.130">
    <property type="match status" value="1"/>
</dbReference>
<protein>
    <recommendedName>
        <fullName evidence="2">histidine kinase</fullName>
        <ecNumber evidence="2">2.7.13.3</ecNumber>
    </recommendedName>
</protein>
<evidence type="ECO:0000256" key="5">
    <source>
        <dbReference type="SAM" id="Phobius"/>
    </source>
</evidence>
<dbReference type="InterPro" id="IPR005467">
    <property type="entry name" value="His_kinase_dom"/>
</dbReference>
<keyword evidence="3 4" id="KW-0597">Phosphoprotein</keyword>
<evidence type="ECO:0000256" key="4">
    <source>
        <dbReference type="PROSITE-ProRule" id="PRU00169"/>
    </source>
</evidence>
<dbReference type="InterPro" id="IPR035965">
    <property type="entry name" value="PAS-like_dom_sf"/>
</dbReference>
<dbReference type="Pfam" id="PF00512">
    <property type="entry name" value="HisKA"/>
    <property type="match status" value="1"/>
</dbReference>
<dbReference type="CDD" id="cd00082">
    <property type="entry name" value="HisKA"/>
    <property type="match status" value="1"/>
</dbReference>
<feature type="transmembrane region" description="Helical" evidence="5">
    <location>
        <begin position="46"/>
        <end position="68"/>
    </location>
</feature>
<name>A0A1H3II85_9RHOB</name>
<keyword evidence="9" id="KW-1185">Reference proteome</keyword>